<sequence length="327" mass="35748">MLGSMQYTSLGRSGLNVSRLCLGTMNFGGWAPEPDAHAIMDAAHGYGINYFDTANVYGDSAGKGGTETIIGNWFAQGGQRRERTVLATKLYGTMTDWPNDGRLSALNIRRALDASLTRLQTDYIDVYQFHHIDRETPWDEIWQAMETAVAQGKILYAGSSNFAGWHIATAQEEARRRNFTGLVSEQSIYNLLTRDIELEVIPAAVSNGLGIIPWSPLNGGLLGGVLRKEGEGKRRLEGKVAEALATHRDAIETYESFAEELGHPPGDVALAWLLHQPAVTAPIVGPRTTDQLAAAVRSLDVTLDADALGRLDEIFPGRKTAPEHYAW</sequence>
<dbReference type="AlphaFoldDB" id="A0A1G8Y5G5"/>
<dbReference type="Gene3D" id="3.20.20.100">
    <property type="entry name" value="NADP-dependent oxidoreductase domain"/>
    <property type="match status" value="1"/>
</dbReference>
<dbReference type="Proteomes" id="UP000198701">
    <property type="component" value="Unassembled WGS sequence"/>
</dbReference>
<protein>
    <submittedName>
        <fullName evidence="3">Predicted oxidoreductase</fullName>
    </submittedName>
</protein>
<dbReference type="Pfam" id="PF00248">
    <property type="entry name" value="Aldo_ket_red"/>
    <property type="match status" value="1"/>
</dbReference>
<dbReference type="PANTHER" id="PTHR43364:SF5">
    <property type="entry name" value="REDUCTASE"/>
    <property type="match status" value="1"/>
</dbReference>
<dbReference type="PANTHER" id="PTHR43364">
    <property type="entry name" value="NADH-SPECIFIC METHYLGLYOXAL REDUCTASE-RELATED"/>
    <property type="match status" value="1"/>
</dbReference>
<dbReference type="SUPFAM" id="SSF51430">
    <property type="entry name" value="NAD(P)-linked oxidoreductase"/>
    <property type="match status" value="1"/>
</dbReference>
<dbReference type="EMBL" id="FNFU01000002">
    <property type="protein sequence ID" value="SDJ97395.1"/>
    <property type="molecule type" value="Genomic_DNA"/>
</dbReference>
<accession>A0A1G8Y5G5</accession>
<dbReference type="InterPro" id="IPR023210">
    <property type="entry name" value="NADP_OxRdtase_dom"/>
</dbReference>
<proteinExistence type="predicted"/>
<evidence type="ECO:0000313" key="4">
    <source>
        <dbReference type="Proteomes" id="UP000198701"/>
    </source>
</evidence>
<evidence type="ECO:0000256" key="1">
    <source>
        <dbReference type="ARBA" id="ARBA00023002"/>
    </source>
</evidence>
<dbReference type="InterPro" id="IPR036812">
    <property type="entry name" value="NAD(P)_OxRdtase_dom_sf"/>
</dbReference>
<name>A0A1G8Y5G5_9MICO</name>
<feature type="domain" description="NADP-dependent oxidoreductase" evidence="2">
    <location>
        <begin position="19"/>
        <end position="314"/>
    </location>
</feature>
<dbReference type="FunFam" id="3.20.20.100:FF:000004">
    <property type="entry name" value="Oxidoreductase, aldo/keto reductase"/>
    <property type="match status" value="1"/>
</dbReference>
<keyword evidence="4" id="KW-1185">Reference proteome</keyword>
<keyword evidence="1" id="KW-0560">Oxidoreductase</keyword>
<gene>
    <name evidence="3" type="ORF">SAMN05216282_1026</name>
</gene>
<dbReference type="GO" id="GO:0005829">
    <property type="term" value="C:cytosol"/>
    <property type="evidence" value="ECO:0007669"/>
    <property type="project" value="TreeGrafter"/>
</dbReference>
<organism evidence="3 4">
    <name type="scientific">Cryobacterium psychrotolerans</name>
    <dbReference type="NCBI Taxonomy" id="386301"/>
    <lineage>
        <taxon>Bacteria</taxon>
        <taxon>Bacillati</taxon>
        <taxon>Actinomycetota</taxon>
        <taxon>Actinomycetes</taxon>
        <taxon>Micrococcales</taxon>
        <taxon>Microbacteriaceae</taxon>
        <taxon>Cryobacterium</taxon>
    </lineage>
</organism>
<evidence type="ECO:0000313" key="3">
    <source>
        <dbReference type="EMBL" id="SDJ97395.1"/>
    </source>
</evidence>
<dbReference type="STRING" id="386301.SAMN05216282_1026"/>
<reference evidence="3 4" key="1">
    <citation type="submission" date="2016-10" db="EMBL/GenBank/DDBJ databases">
        <authorList>
            <person name="de Groot N.N."/>
        </authorList>
    </citation>
    <scope>NUCLEOTIDE SEQUENCE [LARGE SCALE GENOMIC DNA]</scope>
    <source>
        <strain evidence="3 4">CGMCC 1.5382</strain>
    </source>
</reference>
<evidence type="ECO:0000259" key="2">
    <source>
        <dbReference type="Pfam" id="PF00248"/>
    </source>
</evidence>
<dbReference type="InterPro" id="IPR050523">
    <property type="entry name" value="AKR_Detox_Biosynth"/>
</dbReference>
<dbReference type="GO" id="GO:0016491">
    <property type="term" value="F:oxidoreductase activity"/>
    <property type="evidence" value="ECO:0007669"/>
    <property type="project" value="UniProtKB-KW"/>
</dbReference>